<gene>
    <name evidence="5" type="ORF">M972_11735</name>
</gene>
<reference evidence="5 6" key="1">
    <citation type="submission" date="2017-09" db="EMBL/GenBank/DDBJ databases">
        <title>Evaluation of Pacific Biosciences Sequencing Technology to Finishing C. thermocellum Genome Sequences.</title>
        <authorList>
            <person name="Brown S."/>
        </authorList>
    </citation>
    <scope>NUCLEOTIDE SEQUENCE [LARGE SCALE GENOMIC DNA]</scope>
    <source>
        <strain evidence="5 6">AD2</strain>
    </source>
</reference>
<evidence type="ECO:0000313" key="6">
    <source>
        <dbReference type="Proteomes" id="UP000223596"/>
    </source>
</evidence>
<feature type="domain" description="HTH araC/xylS-type" evidence="4">
    <location>
        <begin position="8"/>
        <end position="105"/>
    </location>
</feature>
<sequence>MQYPEVIKTALEYIEQNLKTDITAEELTKMANYSTYHYYRLFSWVMGSSIAEYILKCRLDHALAEIACSRKAIDVVLEYGFDTYAGFYKAFVKMYGCSPKKYLSIYQEHKPEKKPEVVNMYTEKELRTILENWDIEKNLPVSDVYLSNGSKVSGNIWSVGSDYFLKTGKRELLLKKIKISKEFHRQGFSSLPILTKTGEEYVDGKDIFILTRGFAGSPLPKSDRFGDNRVKFGEKYGKGIARH</sequence>
<dbReference type="InterPro" id="IPR018060">
    <property type="entry name" value="HTH_AraC"/>
</dbReference>
<dbReference type="SMART" id="SM00342">
    <property type="entry name" value="HTH_ARAC"/>
    <property type="match status" value="1"/>
</dbReference>
<evidence type="ECO:0000256" key="3">
    <source>
        <dbReference type="ARBA" id="ARBA00023163"/>
    </source>
</evidence>
<evidence type="ECO:0000259" key="4">
    <source>
        <dbReference type="PROSITE" id="PS01124"/>
    </source>
</evidence>
<dbReference type="AlphaFoldDB" id="A0AB36TDS0"/>
<dbReference type="EMBL" id="PDBW01000001">
    <property type="protein sequence ID" value="PFH01974.1"/>
    <property type="molecule type" value="Genomic_DNA"/>
</dbReference>
<proteinExistence type="predicted"/>
<accession>A0AB36TDS0</accession>
<dbReference type="SUPFAM" id="SSF46689">
    <property type="entry name" value="Homeodomain-like"/>
    <property type="match status" value="2"/>
</dbReference>
<keyword evidence="2 5" id="KW-0238">DNA-binding</keyword>
<dbReference type="Proteomes" id="UP000223596">
    <property type="component" value="Unassembled WGS sequence"/>
</dbReference>
<dbReference type="Gene3D" id="1.10.10.60">
    <property type="entry name" value="Homeodomain-like"/>
    <property type="match status" value="2"/>
</dbReference>
<evidence type="ECO:0000256" key="2">
    <source>
        <dbReference type="ARBA" id="ARBA00023125"/>
    </source>
</evidence>
<dbReference type="RefSeq" id="WP_003516151.1">
    <property type="nucleotide sequence ID" value="NZ_CP013828.1"/>
</dbReference>
<organism evidence="5 6">
    <name type="scientific">Acetivibrio thermocellus AD2</name>
    <dbReference type="NCBI Taxonomy" id="1138384"/>
    <lineage>
        <taxon>Bacteria</taxon>
        <taxon>Bacillati</taxon>
        <taxon>Bacillota</taxon>
        <taxon>Clostridia</taxon>
        <taxon>Eubacteriales</taxon>
        <taxon>Oscillospiraceae</taxon>
        <taxon>Acetivibrio</taxon>
    </lineage>
</organism>
<dbReference type="PROSITE" id="PS01124">
    <property type="entry name" value="HTH_ARAC_FAMILY_2"/>
    <property type="match status" value="1"/>
</dbReference>
<dbReference type="GO" id="GO:0043565">
    <property type="term" value="F:sequence-specific DNA binding"/>
    <property type="evidence" value="ECO:0007669"/>
    <property type="project" value="InterPro"/>
</dbReference>
<comment type="caution">
    <text evidence="5">The sequence shown here is derived from an EMBL/GenBank/DDBJ whole genome shotgun (WGS) entry which is preliminary data.</text>
</comment>
<evidence type="ECO:0000313" key="5">
    <source>
        <dbReference type="EMBL" id="PFH01974.1"/>
    </source>
</evidence>
<dbReference type="InterPro" id="IPR009057">
    <property type="entry name" value="Homeodomain-like_sf"/>
</dbReference>
<keyword evidence="1" id="KW-0805">Transcription regulation</keyword>
<evidence type="ECO:0000256" key="1">
    <source>
        <dbReference type="ARBA" id="ARBA00023015"/>
    </source>
</evidence>
<dbReference type="PANTHER" id="PTHR47504:SF5">
    <property type="entry name" value="RIGHT ORIGIN-BINDING PROTEIN"/>
    <property type="match status" value="1"/>
</dbReference>
<dbReference type="InterPro" id="IPR050959">
    <property type="entry name" value="MarA-like"/>
</dbReference>
<dbReference type="PANTHER" id="PTHR47504">
    <property type="entry name" value="RIGHT ORIGIN-BINDING PROTEIN"/>
    <property type="match status" value="1"/>
</dbReference>
<name>A0AB36TDS0_ACETH</name>
<protein>
    <submittedName>
        <fullName evidence="5">AraC-like DNA-binding protein</fullName>
    </submittedName>
</protein>
<keyword evidence="3" id="KW-0804">Transcription</keyword>
<dbReference type="GO" id="GO:0003700">
    <property type="term" value="F:DNA-binding transcription factor activity"/>
    <property type="evidence" value="ECO:0007669"/>
    <property type="project" value="InterPro"/>
</dbReference>
<dbReference type="GeneID" id="35803764"/>
<dbReference type="Pfam" id="PF12833">
    <property type="entry name" value="HTH_18"/>
    <property type="match status" value="1"/>
</dbReference>